<name>A0AAW3YT06_9GAMM</name>
<dbReference type="EMBL" id="JACXBF010000158">
    <property type="protein sequence ID" value="MBD2800224.1"/>
    <property type="molecule type" value="Genomic_DNA"/>
</dbReference>
<proteinExistence type="predicted"/>
<sequence>MRNIDIMLAIKAEDIMKDFGKLSKDVNKPVLIHPTLLNRKYLRLLPEDDRVVCVDDELTLSIKANLGDVIRLNVRSLNHETTYSPALVKMEPMNLLKDNLLKDNLVSMVSLPSIENVMRPVATVDMRNTVDIDINTIKDYHWKVSVNELPSIDRVNTMYYRSTIAIYRDKLLIGYIAVETGLILENDGVL</sequence>
<comment type="caution">
    <text evidence="1">The sequence shown here is derived from an EMBL/GenBank/DDBJ whole genome shotgun (WGS) entry which is preliminary data.</text>
</comment>
<protein>
    <submittedName>
        <fullName evidence="1">Inclusion body protein</fullName>
    </submittedName>
</protein>
<accession>A0AAW3YT06</accession>
<dbReference type="Gene3D" id="2.60.40.3910">
    <property type="entry name" value="Inclusion body protein"/>
    <property type="match status" value="1"/>
</dbReference>
<dbReference type="Proteomes" id="UP001193920">
    <property type="component" value="Unassembled WGS sequence"/>
</dbReference>
<organism evidence="1">
    <name type="scientific">Xenorhabdus szentirmaii</name>
    <dbReference type="NCBI Taxonomy" id="290112"/>
    <lineage>
        <taxon>Bacteria</taxon>
        <taxon>Pseudomonadati</taxon>
        <taxon>Pseudomonadota</taxon>
        <taxon>Gammaproteobacteria</taxon>
        <taxon>Enterobacterales</taxon>
        <taxon>Morganellaceae</taxon>
        <taxon>Xenorhabdus</taxon>
    </lineage>
</organism>
<dbReference type="Pfam" id="PF12306">
    <property type="entry name" value="PixA"/>
    <property type="match status" value="1"/>
</dbReference>
<dbReference type="AlphaFoldDB" id="A0AAW3YT06"/>
<reference evidence="1" key="2">
    <citation type="journal article" date="2024" name="Toxins">
        <title>Genome Sequence Analysis of Native Xenorhabdus Strains Isolated from Entomopathogenic Nematodes in Argentina.</title>
        <authorList>
            <person name="Palma L."/>
            <person name="Frizzo L."/>
            <person name="Kaiser S."/>
            <person name="Berry C."/>
            <person name="Caballero P."/>
            <person name="Bode H.B."/>
            <person name="Del Valle E.E."/>
        </authorList>
    </citation>
    <scope>NUCLEOTIDE SEQUENCE</scope>
    <source>
        <strain evidence="1">M</strain>
    </source>
</reference>
<reference evidence="1" key="1">
    <citation type="submission" date="2020-09" db="EMBL/GenBank/DDBJ databases">
        <authorList>
            <person name="Palma L."/>
            <person name="Caballero P."/>
            <person name="Berry C."/>
            <person name="Del Valle E."/>
        </authorList>
    </citation>
    <scope>NUCLEOTIDE SEQUENCE</scope>
    <source>
        <strain evidence="1">M</strain>
    </source>
</reference>
<dbReference type="InterPro" id="IPR038712">
    <property type="entry name" value="PixA-like_sf"/>
</dbReference>
<evidence type="ECO:0000313" key="1">
    <source>
        <dbReference type="EMBL" id="MBD2800224.1"/>
    </source>
</evidence>
<dbReference type="InterPro" id="IPR021087">
    <property type="entry name" value="Uncharacterised_PixA/AidA"/>
</dbReference>
<gene>
    <name evidence="1" type="ORF">ID854_07075</name>
</gene>